<sequence length="123" mass="13780">MASISDIPVEVFIDNIFPAIPVSDLLHLTSTNKSLAELGDDDTFWKRKLLEDFNFSTAGTARTTGFKFIYKGLRYLRVFVWGEKSNGRLGRRKFPRAVLPHVASPVQLRIPKTRVVSLVAGGM</sequence>
<evidence type="ECO:0008006" key="4">
    <source>
        <dbReference type="Google" id="ProtNLM"/>
    </source>
</evidence>
<accession>A0ABR3JDQ5</accession>
<dbReference type="Pfam" id="PF00415">
    <property type="entry name" value="RCC1"/>
    <property type="match status" value="1"/>
</dbReference>
<evidence type="ECO:0000313" key="2">
    <source>
        <dbReference type="EMBL" id="KAL0953834.1"/>
    </source>
</evidence>
<dbReference type="EMBL" id="JASNQZ010000008">
    <property type="protein sequence ID" value="KAL0953834.1"/>
    <property type="molecule type" value="Genomic_DNA"/>
</dbReference>
<proteinExistence type="predicted"/>
<organism evidence="2 3">
    <name type="scientific">Hohenbuehelia grisea</name>
    <dbReference type="NCBI Taxonomy" id="104357"/>
    <lineage>
        <taxon>Eukaryota</taxon>
        <taxon>Fungi</taxon>
        <taxon>Dikarya</taxon>
        <taxon>Basidiomycota</taxon>
        <taxon>Agaricomycotina</taxon>
        <taxon>Agaricomycetes</taxon>
        <taxon>Agaricomycetidae</taxon>
        <taxon>Agaricales</taxon>
        <taxon>Pleurotineae</taxon>
        <taxon>Pleurotaceae</taxon>
        <taxon>Hohenbuehelia</taxon>
    </lineage>
</organism>
<keyword evidence="3" id="KW-1185">Reference proteome</keyword>
<feature type="repeat" description="RCC1" evidence="1">
    <location>
        <begin position="76"/>
        <end position="123"/>
    </location>
</feature>
<dbReference type="InterPro" id="IPR000408">
    <property type="entry name" value="Reg_chr_condens"/>
</dbReference>
<protein>
    <recommendedName>
        <fullName evidence="4">F-box domain-containing protein</fullName>
    </recommendedName>
</protein>
<evidence type="ECO:0000313" key="3">
    <source>
        <dbReference type="Proteomes" id="UP001556367"/>
    </source>
</evidence>
<evidence type="ECO:0000256" key="1">
    <source>
        <dbReference type="PROSITE-ProRule" id="PRU00235"/>
    </source>
</evidence>
<name>A0ABR3JDQ5_9AGAR</name>
<gene>
    <name evidence="2" type="ORF">HGRIS_005011</name>
</gene>
<dbReference type="Proteomes" id="UP001556367">
    <property type="component" value="Unassembled WGS sequence"/>
</dbReference>
<dbReference type="SUPFAM" id="SSF81383">
    <property type="entry name" value="F-box domain"/>
    <property type="match status" value="1"/>
</dbReference>
<dbReference type="PROSITE" id="PS50012">
    <property type="entry name" value="RCC1_3"/>
    <property type="match status" value="1"/>
</dbReference>
<dbReference type="InterPro" id="IPR036047">
    <property type="entry name" value="F-box-like_dom_sf"/>
</dbReference>
<comment type="caution">
    <text evidence="2">The sequence shown here is derived from an EMBL/GenBank/DDBJ whole genome shotgun (WGS) entry which is preliminary data.</text>
</comment>
<reference evidence="3" key="1">
    <citation type="submission" date="2024-06" db="EMBL/GenBank/DDBJ databases">
        <title>Multi-omics analyses provide insights into the biosynthesis of the anticancer antibiotic pleurotin in Hohenbuehelia grisea.</title>
        <authorList>
            <person name="Weaver J.A."/>
            <person name="Alberti F."/>
        </authorList>
    </citation>
    <scope>NUCLEOTIDE SEQUENCE [LARGE SCALE GENOMIC DNA]</scope>
    <source>
        <strain evidence="3">T-177</strain>
    </source>
</reference>